<feature type="transmembrane region" description="Helical" evidence="4">
    <location>
        <begin position="398"/>
        <end position="418"/>
    </location>
</feature>
<keyword evidence="4" id="KW-0812">Transmembrane</keyword>
<dbReference type="PANTHER" id="PTHR24421:SF61">
    <property type="entry name" value="OXYGEN SENSOR HISTIDINE KINASE NREB"/>
    <property type="match status" value="1"/>
</dbReference>
<accession>A0A1Y5PHU6</accession>
<dbReference type="Pfam" id="PF02518">
    <property type="entry name" value="HATPase_c"/>
    <property type="match status" value="1"/>
</dbReference>
<evidence type="ECO:0000256" key="3">
    <source>
        <dbReference type="ARBA" id="ARBA00023012"/>
    </source>
</evidence>
<keyword evidence="2 6" id="KW-0418">Kinase</keyword>
<feature type="transmembrane region" description="Helical" evidence="4">
    <location>
        <begin position="500"/>
        <end position="521"/>
    </location>
</feature>
<organism evidence="6">
    <name type="scientific">uncultured Mycobacterium sp</name>
    <dbReference type="NCBI Taxonomy" id="171292"/>
    <lineage>
        <taxon>Bacteria</taxon>
        <taxon>Bacillati</taxon>
        <taxon>Actinomycetota</taxon>
        <taxon>Actinomycetes</taxon>
        <taxon>Mycobacteriales</taxon>
        <taxon>Mycobacteriaceae</taxon>
        <taxon>Mycobacterium</taxon>
        <taxon>environmental samples</taxon>
    </lineage>
</organism>
<feature type="domain" description="Histidine kinase/HSP90-like ATPase" evidence="5">
    <location>
        <begin position="261"/>
        <end position="345"/>
    </location>
</feature>
<dbReference type="InterPro" id="IPR050482">
    <property type="entry name" value="Sensor_HK_TwoCompSys"/>
</dbReference>
<dbReference type="PANTHER" id="PTHR24421">
    <property type="entry name" value="NITRATE/NITRITE SENSOR PROTEIN NARX-RELATED"/>
    <property type="match status" value="1"/>
</dbReference>
<feature type="transmembrane region" description="Helical" evidence="4">
    <location>
        <begin position="371"/>
        <end position="392"/>
    </location>
</feature>
<feature type="transmembrane region" description="Helical" evidence="4">
    <location>
        <begin position="129"/>
        <end position="151"/>
    </location>
</feature>
<evidence type="ECO:0000256" key="1">
    <source>
        <dbReference type="ARBA" id="ARBA00022679"/>
    </source>
</evidence>
<dbReference type="AlphaFoldDB" id="A0A1Y5PHU6"/>
<keyword evidence="1" id="KW-0808">Transferase</keyword>
<feature type="transmembrane region" description="Helical" evidence="4">
    <location>
        <begin position="88"/>
        <end position="109"/>
    </location>
</feature>
<evidence type="ECO:0000256" key="4">
    <source>
        <dbReference type="SAM" id="Phobius"/>
    </source>
</evidence>
<dbReference type="SUPFAM" id="SSF55874">
    <property type="entry name" value="ATPase domain of HSP90 chaperone/DNA topoisomerase II/histidine kinase"/>
    <property type="match status" value="1"/>
</dbReference>
<dbReference type="EMBL" id="FLQS01000016">
    <property type="protein sequence ID" value="SBS75498.1"/>
    <property type="molecule type" value="Genomic_DNA"/>
</dbReference>
<name>A0A1Y5PHU6_9MYCO</name>
<evidence type="ECO:0000313" key="6">
    <source>
        <dbReference type="EMBL" id="SBS75498.1"/>
    </source>
</evidence>
<dbReference type="GO" id="GO:0016301">
    <property type="term" value="F:kinase activity"/>
    <property type="evidence" value="ECO:0007669"/>
    <property type="project" value="UniProtKB-KW"/>
</dbReference>
<evidence type="ECO:0000259" key="5">
    <source>
        <dbReference type="Pfam" id="PF02518"/>
    </source>
</evidence>
<sequence>MRNCVNLVVASVTLMDPGSSADWRGEWLFAVLACWSLYRILTRSLHRLPVAVDYGLVLAVCVSIPAMVHDPQFYSSNTAPQAIAGTAVVSFAVSAPPLVSFLMTVGIAAGYAWGSAEILGWSHLGPVIALYYFALQWITAAMVRFVLLRIATTVDRTRTARAAAEVNHQVGEAVRHYEREQLALLHDTAASTLLIIGQGGRLPAQRLASQARRDLELLAESPWEAPPSRVELIGALRKCIAHMSTPSHLDGCDRLWLDGEDAKAIIAAFREAINNIDRHAEATEVAITVTDQSVVVTDNGVGFDPQEPRTGHGVTDSILGRMHRAGGFAVITSSPGKGTTTELRWAQAASESEIVLPADPDRFIERARARYGFALVAYALANLAVSVPHATLTVGHSVLNAALGVVAFASTLAAVPAIRHGRTRPAWAAAAAMLAVTVLQPLLLDTDRLGGYAHWSQGAIGWCLLPLLLGLSTRTGAAILIAYWAVGAAVEFISNPTTATLVNIGLGSASILGVQLFALVFNGLMRDAAAAAQVEVNAHKRIALRELVERALRAEYQLRYAQLVNNVVPLLQALADGAVVDEQLQVQSRVQSRKLRALFDQAATFEHPFMQAVRPLVDEAEARHVGVTVDLGGEIPELPSADIDALLRPVADLIKRTNDSARIVVSCSAQEVSVSVVCSGLARLPDLSEDPRVEFDSVGAGDTVWLLVRRNPSAQGARSHALVG</sequence>
<dbReference type="Gene3D" id="3.30.565.10">
    <property type="entry name" value="Histidine kinase-like ATPase, C-terminal domain"/>
    <property type="match status" value="1"/>
</dbReference>
<reference evidence="6" key="1">
    <citation type="submission" date="2016-03" db="EMBL/GenBank/DDBJ databases">
        <authorList>
            <person name="Ploux O."/>
        </authorList>
    </citation>
    <scope>NUCLEOTIDE SEQUENCE</scope>
    <source>
        <strain evidence="6">UC10</strain>
    </source>
</reference>
<keyword evidence="4" id="KW-1133">Transmembrane helix</keyword>
<keyword evidence="4" id="KW-0472">Membrane</keyword>
<evidence type="ECO:0000256" key="2">
    <source>
        <dbReference type="ARBA" id="ARBA00022777"/>
    </source>
</evidence>
<feature type="transmembrane region" description="Helical" evidence="4">
    <location>
        <begin position="425"/>
        <end position="443"/>
    </location>
</feature>
<dbReference type="CDD" id="cd16917">
    <property type="entry name" value="HATPase_UhpB-NarQ-NarX-like"/>
    <property type="match status" value="1"/>
</dbReference>
<protein>
    <submittedName>
        <fullName evidence="6">Signal transduction histidine kinase-like protein</fullName>
    </submittedName>
</protein>
<dbReference type="GO" id="GO:0000160">
    <property type="term" value="P:phosphorelay signal transduction system"/>
    <property type="evidence" value="ECO:0007669"/>
    <property type="project" value="UniProtKB-KW"/>
</dbReference>
<proteinExistence type="predicted"/>
<dbReference type="InterPro" id="IPR003594">
    <property type="entry name" value="HATPase_dom"/>
</dbReference>
<keyword evidence="3" id="KW-0902">Two-component regulatory system</keyword>
<gene>
    <name evidence="6" type="ORF">MHPYR_230068</name>
</gene>
<dbReference type="InterPro" id="IPR036890">
    <property type="entry name" value="HATPase_C_sf"/>
</dbReference>